<evidence type="ECO:0000313" key="3">
    <source>
        <dbReference type="Proteomes" id="UP001335729"/>
    </source>
</evidence>
<dbReference type="EMBL" id="JAZDUE010000027">
    <property type="protein sequence ID" value="MEE4025932.1"/>
    <property type="molecule type" value="Genomic_DNA"/>
</dbReference>
<feature type="transmembrane region" description="Helical" evidence="1">
    <location>
        <begin position="12"/>
        <end position="36"/>
    </location>
</feature>
<keyword evidence="1" id="KW-1133">Transmembrane helix</keyword>
<feature type="transmembrane region" description="Helical" evidence="1">
    <location>
        <begin position="48"/>
        <end position="69"/>
    </location>
</feature>
<keyword evidence="1" id="KW-0812">Transmembrane</keyword>
<protein>
    <submittedName>
        <fullName evidence="2">Uncharacterized protein</fullName>
    </submittedName>
</protein>
<reference evidence="2 3" key="1">
    <citation type="submission" date="2024-01" db="EMBL/GenBank/DDBJ databases">
        <title>Draft genome sequence of Gordonia sp. PKS22-38.</title>
        <authorList>
            <person name="Suphannarot A."/>
            <person name="Mingma R."/>
        </authorList>
    </citation>
    <scope>NUCLEOTIDE SEQUENCE [LARGE SCALE GENOMIC DNA]</scope>
    <source>
        <strain evidence="2 3">PKS22-38</strain>
    </source>
</reference>
<keyword evidence="3" id="KW-1185">Reference proteome</keyword>
<keyword evidence="1" id="KW-0472">Membrane</keyword>
<gene>
    <name evidence="2" type="ORF">V1Y59_22810</name>
</gene>
<dbReference type="Proteomes" id="UP001335729">
    <property type="component" value="Unassembled WGS sequence"/>
</dbReference>
<comment type="caution">
    <text evidence="2">The sequence shown here is derived from an EMBL/GenBank/DDBJ whole genome shotgun (WGS) entry which is preliminary data.</text>
</comment>
<organism evidence="2 3">
    <name type="scientific">Gordonia prachuapensis</name>
    <dbReference type="NCBI Taxonomy" id="3115651"/>
    <lineage>
        <taxon>Bacteria</taxon>
        <taxon>Bacillati</taxon>
        <taxon>Actinomycetota</taxon>
        <taxon>Actinomycetes</taxon>
        <taxon>Mycobacteriales</taxon>
        <taxon>Gordoniaceae</taxon>
        <taxon>Gordonia</taxon>
    </lineage>
</organism>
<proteinExistence type="predicted"/>
<evidence type="ECO:0000256" key="1">
    <source>
        <dbReference type="SAM" id="Phobius"/>
    </source>
</evidence>
<accession>A0ABU7N033</accession>
<sequence length="81" mass="9024">MADRGREVVWAVLTTLVLVVRMLATIALVLLAIGWAVVSVRDSMDNDFLWPALITGAVLLVSTSLYSLLRARYPRRNGWIP</sequence>
<dbReference type="RefSeq" id="WP_330507322.1">
    <property type="nucleotide sequence ID" value="NZ_JAZDUE010000027.1"/>
</dbReference>
<evidence type="ECO:0000313" key="2">
    <source>
        <dbReference type="EMBL" id="MEE4025932.1"/>
    </source>
</evidence>
<name>A0ABU7N033_9ACTN</name>